<feature type="binding site" evidence="10">
    <location>
        <position position="285"/>
    </location>
    <ligand>
        <name>L-cysteinyl-5'-AMP</name>
        <dbReference type="ChEBI" id="CHEBI:144924"/>
    </ligand>
</feature>
<dbReference type="CDD" id="cd00672">
    <property type="entry name" value="CysRS_core"/>
    <property type="match status" value="1"/>
</dbReference>
<feature type="domain" description="tRNA synthetases class I catalytic" evidence="11">
    <location>
        <begin position="39"/>
        <end position="339"/>
    </location>
</feature>
<dbReference type="GO" id="GO:0004817">
    <property type="term" value="F:cysteine-tRNA ligase activity"/>
    <property type="evidence" value="ECO:0007669"/>
    <property type="project" value="TreeGrafter"/>
</dbReference>
<dbReference type="Gene3D" id="1.20.120.640">
    <property type="entry name" value="Anticodon-binding domain of a subclass of class I aminoacyl-tRNA synthetases"/>
    <property type="match status" value="1"/>
</dbReference>
<dbReference type="EMBL" id="FNGP01000002">
    <property type="protein sequence ID" value="SDL32490.1"/>
    <property type="molecule type" value="Genomic_DNA"/>
</dbReference>
<evidence type="ECO:0000256" key="2">
    <source>
        <dbReference type="ARBA" id="ARBA00007723"/>
    </source>
</evidence>
<feature type="binding site" evidence="10">
    <location>
        <position position="259"/>
    </location>
    <ligand>
        <name>Zn(2+)</name>
        <dbReference type="ChEBI" id="CHEBI:29105"/>
    </ligand>
</feature>
<dbReference type="InterPro" id="IPR024909">
    <property type="entry name" value="Cys-tRNA/MSH_ligase"/>
</dbReference>
<evidence type="ECO:0000259" key="11">
    <source>
        <dbReference type="Pfam" id="PF01406"/>
    </source>
</evidence>
<dbReference type="GO" id="GO:0005829">
    <property type="term" value="C:cytosol"/>
    <property type="evidence" value="ECO:0007669"/>
    <property type="project" value="TreeGrafter"/>
</dbReference>
<dbReference type="EC" id="6.3.1.13" evidence="10"/>
<dbReference type="GO" id="GO:0005524">
    <property type="term" value="F:ATP binding"/>
    <property type="evidence" value="ECO:0007669"/>
    <property type="project" value="UniProtKB-KW"/>
</dbReference>
<dbReference type="GO" id="GO:0010125">
    <property type="term" value="P:mycothiol biosynthetic process"/>
    <property type="evidence" value="ECO:0007669"/>
    <property type="project" value="UniProtKB-UniRule"/>
</dbReference>
<evidence type="ECO:0000256" key="6">
    <source>
        <dbReference type="ARBA" id="ARBA00022741"/>
    </source>
</evidence>
<dbReference type="InterPro" id="IPR014729">
    <property type="entry name" value="Rossmann-like_a/b/a_fold"/>
</dbReference>
<dbReference type="AlphaFoldDB" id="A0A1G9J4R7"/>
<name>A0A1G9J4R7_9ACTN</name>
<keyword evidence="8 10" id="KW-0067">ATP-binding</keyword>
<dbReference type="NCBIfam" id="TIGR03447">
    <property type="entry name" value="mycothiol_MshC"/>
    <property type="match status" value="1"/>
</dbReference>
<feature type="binding site" evidence="10">
    <location>
        <position position="230"/>
    </location>
    <ligand>
        <name>L-cysteinyl-5'-AMP</name>
        <dbReference type="ChEBI" id="CHEBI:144924"/>
    </ligand>
</feature>
<feature type="binding site" evidence="10">
    <location>
        <begin position="252"/>
        <end position="254"/>
    </location>
    <ligand>
        <name>L-cysteinyl-5'-AMP</name>
        <dbReference type="ChEBI" id="CHEBI:144924"/>
    </ligand>
</feature>
<proteinExistence type="inferred from homology"/>
<keyword evidence="13" id="KW-1185">Reference proteome</keyword>
<dbReference type="PANTHER" id="PTHR10890">
    <property type="entry name" value="CYSTEINYL-TRNA SYNTHETASE"/>
    <property type="match status" value="1"/>
</dbReference>
<evidence type="ECO:0000256" key="7">
    <source>
        <dbReference type="ARBA" id="ARBA00022833"/>
    </source>
</evidence>
<dbReference type="InterPro" id="IPR017812">
    <property type="entry name" value="Mycothiol_ligase_MshC"/>
</dbReference>
<gene>
    <name evidence="10" type="primary">mshC</name>
    <name evidence="12" type="ORF">SAMN04488242_1032</name>
</gene>
<reference evidence="12 13" key="1">
    <citation type="submission" date="2016-10" db="EMBL/GenBank/DDBJ databases">
        <authorList>
            <person name="de Groot N.N."/>
        </authorList>
    </citation>
    <scope>NUCLEOTIDE SEQUENCE [LARGE SCALE GENOMIC DNA]</scope>
    <source>
        <strain evidence="12 13">CGMCC 1.9159</strain>
    </source>
</reference>
<dbReference type="OrthoDB" id="9815130at2"/>
<feature type="binding site" evidence="10">
    <location>
        <position position="61"/>
    </location>
    <ligand>
        <name>L-cysteinyl-5'-AMP</name>
        <dbReference type="ChEBI" id="CHEBI:144924"/>
    </ligand>
</feature>
<protein>
    <recommendedName>
        <fullName evidence="10">L-cysteine:1D-myo-inositol 2-amino-2-deoxy-alpha-D-glucopyranoside ligase</fullName>
        <shortName evidence="10">L-Cys:GlcN-Ins ligase</shortName>
        <ecNumber evidence="10">6.3.1.13</ecNumber>
    </recommendedName>
    <alternativeName>
        <fullName evidence="10">Mycothiol ligase</fullName>
        <shortName evidence="10">MSH ligase</shortName>
    </alternativeName>
</protein>
<dbReference type="GO" id="GO:0035446">
    <property type="term" value="F:cysteine-glucosaminylinositol ligase activity"/>
    <property type="evidence" value="ECO:0007669"/>
    <property type="project" value="UniProtKB-UniRule"/>
</dbReference>
<comment type="similarity">
    <text evidence="2 10">Belongs to the class-I aminoacyl-tRNA synthetase family. MshC subfamily.</text>
</comment>
<feature type="short sequence motif" description="'HIGH' region" evidence="10">
    <location>
        <begin position="48"/>
        <end position="58"/>
    </location>
</feature>
<dbReference type="GO" id="GO:0008270">
    <property type="term" value="F:zinc ion binding"/>
    <property type="evidence" value="ECO:0007669"/>
    <property type="project" value="UniProtKB-UniRule"/>
</dbReference>
<feature type="binding site" evidence="10">
    <location>
        <begin position="46"/>
        <end position="49"/>
    </location>
    <ligand>
        <name>L-cysteinyl-5'-AMP</name>
        <dbReference type="ChEBI" id="CHEBI:144924"/>
    </ligand>
</feature>
<keyword evidence="4 10" id="KW-0436">Ligase</keyword>
<evidence type="ECO:0000256" key="1">
    <source>
        <dbReference type="ARBA" id="ARBA00003679"/>
    </source>
</evidence>
<comment type="catalytic activity">
    <reaction evidence="9 10">
        <text>1D-myo-inositol 2-amino-2-deoxy-alpha-D-glucopyranoside + L-cysteine + ATP = 1D-myo-inositol 2-(L-cysteinylamino)-2-deoxy-alpha-D-glucopyranoside + AMP + diphosphate + H(+)</text>
        <dbReference type="Rhea" id="RHEA:26176"/>
        <dbReference type="ChEBI" id="CHEBI:15378"/>
        <dbReference type="ChEBI" id="CHEBI:30616"/>
        <dbReference type="ChEBI" id="CHEBI:33019"/>
        <dbReference type="ChEBI" id="CHEBI:35235"/>
        <dbReference type="ChEBI" id="CHEBI:58886"/>
        <dbReference type="ChEBI" id="CHEBI:58887"/>
        <dbReference type="ChEBI" id="CHEBI:456215"/>
        <dbReference type="EC" id="6.3.1.13"/>
    </reaction>
</comment>
<feature type="binding site" evidence="10">
    <location>
        <begin position="84"/>
        <end position="86"/>
    </location>
    <ligand>
        <name>L-cysteinyl-5'-AMP</name>
        <dbReference type="ChEBI" id="CHEBI:144924"/>
    </ligand>
</feature>
<dbReference type="STRING" id="686624.SAMN04488242_1032"/>
<organism evidence="12 13">
    <name type="scientific">Tessaracoccus oleiagri</name>
    <dbReference type="NCBI Taxonomy" id="686624"/>
    <lineage>
        <taxon>Bacteria</taxon>
        <taxon>Bacillati</taxon>
        <taxon>Actinomycetota</taxon>
        <taxon>Actinomycetes</taxon>
        <taxon>Propionibacteriales</taxon>
        <taxon>Propionibacteriaceae</taxon>
        <taxon>Tessaracoccus</taxon>
    </lineage>
</organism>
<comment type="function">
    <text evidence="1 10">Catalyzes the ATP-dependent condensation of GlcN-Ins and L-cysteine to form L-Cys-GlcN-Ins.</text>
</comment>
<evidence type="ECO:0000313" key="13">
    <source>
        <dbReference type="Proteomes" id="UP000199475"/>
    </source>
</evidence>
<dbReference type="SUPFAM" id="SSF52374">
    <property type="entry name" value="Nucleotidylyl transferase"/>
    <property type="match status" value="1"/>
</dbReference>
<dbReference type="PANTHER" id="PTHR10890:SF3">
    <property type="entry name" value="CYSTEINE--TRNA LIGASE, CYTOPLASMIC"/>
    <property type="match status" value="1"/>
</dbReference>
<comment type="cofactor">
    <cofactor evidence="10">
        <name>Zn(2+)</name>
        <dbReference type="ChEBI" id="CHEBI:29105"/>
    </cofactor>
    <text evidence="10">Binds 1 zinc ion per subunit.</text>
</comment>
<evidence type="ECO:0000313" key="12">
    <source>
        <dbReference type="EMBL" id="SDL32490.1"/>
    </source>
</evidence>
<keyword evidence="6 10" id="KW-0547">Nucleotide-binding</keyword>
<keyword evidence="7 10" id="KW-0862">Zinc</keyword>
<dbReference type="Pfam" id="PF01406">
    <property type="entry name" value="tRNA-synt_1e"/>
    <property type="match status" value="1"/>
</dbReference>
<evidence type="ECO:0000256" key="10">
    <source>
        <dbReference type="HAMAP-Rule" id="MF_01697"/>
    </source>
</evidence>
<evidence type="ECO:0000256" key="5">
    <source>
        <dbReference type="ARBA" id="ARBA00022723"/>
    </source>
</evidence>
<evidence type="ECO:0000256" key="4">
    <source>
        <dbReference type="ARBA" id="ARBA00022598"/>
    </source>
</evidence>
<evidence type="ECO:0000256" key="3">
    <source>
        <dbReference type="ARBA" id="ARBA00011245"/>
    </source>
</evidence>
<dbReference type="Proteomes" id="UP000199475">
    <property type="component" value="Unassembled WGS sequence"/>
</dbReference>
<accession>A0A1G9J4R7</accession>
<evidence type="ECO:0000256" key="8">
    <source>
        <dbReference type="ARBA" id="ARBA00022840"/>
    </source>
</evidence>
<dbReference type="Gene3D" id="3.40.50.620">
    <property type="entry name" value="HUPs"/>
    <property type="match status" value="1"/>
</dbReference>
<dbReference type="InterPro" id="IPR032678">
    <property type="entry name" value="tRNA-synt_1_cat_dom"/>
</dbReference>
<comment type="caution">
    <text evidence="10">Lacks conserved residue(s) required for the propagation of feature annotation.</text>
</comment>
<dbReference type="GO" id="GO:0006423">
    <property type="term" value="P:cysteinyl-tRNA aminoacylation"/>
    <property type="evidence" value="ECO:0007669"/>
    <property type="project" value="TreeGrafter"/>
</dbReference>
<dbReference type="RefSeq" id="WP_093249636.1">
    <property type="nucleotide sequence ID" value="NZ_FNGP01000002.1"/>
</dbReference>
<keyword evidence="5 10" id="KW-0479">Metal-binding</keyword>
<comment type="subunit">
    <text evidence="3 10">Monomer.</text>
</comment>
<dbReference type="HAMAP" id="MF_01697">
    <property type="entry name" value="MshC"/>
    <property type="match status" value="1"/>
</dbReference>
<feature type="short sequence motif" description="'KMSKS' region" evidence="10">
    <location>
        <begin position="291"/>
        <end position="295"/>
    </location>
</feature>
<sequence length="414" mass="45420">MYSWAPTSVPRITPSTAPAKLKLFDTATQSLVEVGPDSGTARMYVCGITPYDATHLGHANTYVTFDLVNRVWRDLGLAVNYTQNVTDVDDPLLERAKQTGQQWDELAQDQIELFRTDMEHLRVLPPEHYVGAVESIGIVVELIEKLAETDLVYQVDDEEHPDWYFRTNAVDGFGSVSRLTEEEMVDSFRENGGDPDRPGKKHPLDSLLWQFARVGEPAWESALGAGRPGWHVECVAMSLKHLGPHFDVQGGGRDLVFPHHEMCAAEACAATGQPFANAYVHSGLVGLDGEKMSKSKGNLELVSRLRKAGKDPMAIRLALLDHHYRADWEWTADQLAEAEQRLQSWRGILNNSTAIPADDTIAAMRTALRDDLNAPAALAAVDTWVAASAAVDSDDTGAVPAMVDAIDALLGIKL</sequence>
<evidence type="ECO:0000256" key="9">
    <source>
        <dbReference type="ARBA" id="ARBA00048350"/>
    </source>
</evidence>
<feature type="binding site" evidence="10">
    <location>
        <position position="234"/>
    </location>
    <ligand>
        <name>Zn(2+)</name>
        <dbReference type="ChEBI" id="CHEBI:29105"/>
    </ligand>
</feature>
<dbReference type="PRINTS" id="PR00983">
    <property type="entry name" value="TRNASYNTHCYS"/>
</dbReference>
<feature type="binding site" evidence="10">
    <location>
        <position position="46"/>
    </location>
    <ligand>
        <name>Zn(2+)</name>
        <dbReference type="ChEBI" id="CHEBI:29105"/>
    </ligand>
</feature>